<feature type="transmembrane region" description="Helical" evidence="6">
    <location>
        <begin position="72"/>
        <end position="90"/>
    </location>
</feature>
<dbReference type="EMBL" id="JBHUIP010000016">
    <property type="protein sequence ID" value="MFD2265539.1"/>
    <property type="molecule type" value="Genomic_DNA"/>
</dbReference>
<dbReference type="Proteomes" id="UP001597295">
    <property type="component" value="Unassembled WGS sequence"/>
</dbReference>
<evidence type="ECO:0000256" key="2">
    <source>
        <dbReference type="ARBA" id="ARBA00022475"/>
    </source>
</evidence>
<evidence type="ECO:0000256" key="3">
    <source>
        <dbReference type="ARBA" id="ARBA00022692"/>
    </source>
</evidence>
<gene>
    <name evidence="7" type="ORF">ACFSM5_21735</name>
</gene>
<dbReference type="InterPro" id="IPR001123">
    <property type="entry name" value="LeuE-type"/>
</dbReference>
<sequence length="202" mass="21082">MDPLLLAFWATFAVALLAPGPNFAVILSTSLKAGRGPALRVASGFGLGEAIWGFAAVFGVATLAAHHPWIEWCLRIGGGLFLLYLGYGALKSALRPQAASEGIAPSAPATGFWRGLGLMMLNPKAGVFWVSLTGAILGPDVSLQTGSVAVTGAVIMSLLWHWSLAYILTAPLVQRLYQRGKRGLEAVLGAVLAGFGLKLLLS</sequence>
<name>A0ABW5DYL7_9PROT</name>
<dbReference type="PANTHER" id="PTHR30086">
    <property type="entry name" value="ARGININE EXPORTER PROTEIN ARGO"/>
    <property type="match status" value="1"/>
</dbReference>
<dbReference type="PANTHER" id="PTHR30086:SF17">
    <property type="entry name" value="LYSE FAMILY TRANSLOCATOR"/>
    <property type="match status" value="1"/>
</dbReference>
<accession>A0ABW5DYL7</accession>
<keyword evidence="4 6" id="KW-1133">Transmembrane helix</keyword>
<keyword evidence="2" id="KW-1003">Cell membrane</keyword>
<proteinExistence type="predicted"/>
<evidence type="ECO:0000256" key="5">
    <source>
        <dbReference type="ARBA" id="ARBA00023136"/>
    </source>
</evidence>
<feature type="transmembrane region" description="Helical" evidence="6">
    <location>
        <begin position="40"/>
        <end position="65"/>
    </location>
</feature>
<evidence type="ECO:0000256" key="4">
    <source>
        <dbReference type="ARBA" id="ARBA00022989"/>
    </source>
</evidence>
<protein>
    <submittedName>
        <fullName evidence="7">LysE family translocator</fullName>
    </submittedName>
</protein>
<comment type="subcellular location">
    <subcellularLocation>
        <location evidence="1">Cell membrane</location>
        <topology evidence="1">Multi-pass membrane protein</topology>
    </subcellularLocation>
</comment>
<organism evidence="7 8">
    <name type="scientific">Lacibacterium aquatile</name>
    <dbReference type="NCBI Taxonomy" id="1168082"/>
    <lineage>
        <taxon>Bacteria</taxon>
        <taxon>Pseudomonadati</taxon>
        <taxon>Pseudomonadota</taxon>
        <taxon>Alphaproteobacteria</taxon>
        <taxon>Rhodospirillales</taxon>
        <taxon>Rhodospirillaceae</taxon>
    </lineage>
</organism>
<dbReference type="Pfam" id="PF01810">
    <property type="entry name" value="LysE"/>
    <property type="match status" value="1"/>
</dbReference>
<keyword evidence="3 6" id="KW-0812">Transmembrane</keyword>
<reference evidence="8" key="1">
    <citation type="journal article" date="2019" name="Int. J. Syst. Evol. Microbiol.">
        <title>The Global Catalogue of Microorganisms (GCM) 10K type strain sequencing project: providing services to taxonomists for standard genome sequencing and annotation.</title>
        <authorList>
            <consortium name="The Broad Institute Genomics Platform"/>
            <consortium name="The Broad Institute Genome Sequencing Center for Infectious Disease"/>
            <person name="Wu L."/>
            <person name="Ma J."/>
        </authorList>
    </citation>
    <scope>NUCLEOTIDE SEQUENCE [LARGE SCALE GENOMIC DNA]</scope>
    <source>
        <strain evidence="8">CGMCC 1.19062</strain>
    </source>
</reference>
<evidence type="ECO:0000313" key="7">
    <source>
        <dbReference type="EMBL" id="MFD2265539.1"/>
    </source>
</evidence>
<evidence type="ECO:0000256" key="1">
    <source>
        <dbReference type="ARBA" id="ARBA00004651"/>
    </source>
</evidence>
<feature type="transmembrane region" description="Helical" evidence="6">
    <location>
        <begin position="184"/>
        <end position="201"/>
    </location>
</feature>
<keyword evidence="8" id="KW-1185">Reference proteome</keyword>
<evidence type="ECO:0000313" key="8">
    <source>
        <dbReference type="Proteomes" id="UP001597295"/>
    </source>
</evidence>
<dbReference type="RefSeq" id="WP_379878983.1">
    <property type="nucleotide sequence ID" value="NZ_JBHUIP010000016.1"/>
</dbReference>
<evidence type="ECO:0000256" key="6">
    <source>
        <dbReference type="SAM" id="Phobius"/>
    </source>
</evidence>
<feature type="transmembrane region" description="Helical" evidence="6">
    <location>
        <begin position="148"/>
        <end position="172"/>
    </location>
</feature>
<keyword evidence="5 6" id="KW-0472">Membrane</keyword>
<comment type="caution">
    <text evidence="7">The sequence shown here is derived from an EMBL/GenBank/DDBJ whole genome shotgun (WGS) entry which is preliminary data.</text>
</comment>